<dbReference type="Proteomes" id="UP001156666">
    <property type="component" value="Unassembled WGS sequence"/>
</dbReference>
<dbReference type="EMBL" id="BSOH01000007">
    <property type="protein sequence ID" value="GLR16686.1"/>
    <property type="molecule type" value="Genomic_DNA"/>
</dbReference>
<name>A0AA37SPX1_9BACT</name>
<reference evidence="1" key="2">
    <citation type="submission" date="2023-01" db="EMBL/GenBank/DDBJ databases">
        <title>Draft genome sequence of Portibacter lacus strain NBRC 108769.</title>
        <authorList>
            <person name="Sun Q."/>
            <person name="Mori K."/>
        </authorList>
    </citation>
    <scope>NUCLEOTIDE SEQUENCE</scope>
    <source>
        <strain evidence="1">NBRC 108769</strain>
    </source>
</reference>
<dbReference type="AlphaFoldDB" id="A0AA37SPX1"/>
<sequence>MKQEIIYKGEDPRRLSSFEIEVDKKHKKFNFKDFKKLTEADFNRLNLESKFSKIPFTKSAENTYQGVAKLPIYFHQDGDHIILISHGEEQQGLYSIMLYGVVKKNSNVNIYHNINYLDDVKIMGVSFPQMKDFHNPPTKAIYSDRNYARNHVSFVPDEVRMDLFEVKKDAKQTDFISAGYLRSNGFFIRKSVFNLLKEFNIPDAKFIPCTAYQNNKAEEIYFLNILESTRVELQNSTFHISGGIHSSIDEKIIFNNLKELRQKKKELVKTPERPSLIPFDMKINAGTDFLKIPGTIDFFISENLLTKLEKENISGYEISKISYNVS</sequence>
<protein>
    <submittedName>
        <fullName evidence="1">Uncharacterized protein</fullName>
    </submittedName>
</protein>
<accession>A0AA37SPX1</accession>
<dbReference type="RefSeq" id="WP_235291124.1">
    <property type="nucleotide sequence ID" value="NZ_BSOH01000007.1"/>
</dbReference>
<comment type="caution">
    <text evidence="1">The sequence shown here is derived from an EMBL/GenBank/DDBJ whole genome shotgun (WGS) entry which is preliminary data.</text>
</comment>
<evidence type="ECO:0000313" key="2">
    <source>
        <dbReference type="Proteomes" id="UP001156666"/>
    </source>
</evidence>
<proteinExistence type="predicted"/>
<reference evidence="1" key="1">
    <citation type="journal article" date="2014" name="Int. J. Syst. Evol. Microbiol.">
        <title>Complete genome sequence of Corynebacterium casei LMG S-19264T (=DSM 44701T), isolated from a smear-ripened cheese.</title>
        <authorList>
            <consortium name="US DOE Joint Genome Institute (JGI-PGF)"/>
            <person name="Walter F."/>
            <person name="Albersmeier A."/>
            <person name="Kalinowski J."/>
            <person name="Ruckert C."/>
        </authorList>
    </citation>
    <scope>NUCLEOTIDE SEQUENCE</scope>
    <source>
        <strain evidence="1">NBRC 108769</strain>
    </source>
</reference>
<evidence type="ECO:0000313" key="1">
    <source>
        <dbReference type="EMBL" id="GLR16686.1"/>
    </source>
</evidence>
<keyword evidence="2" id="KW-1185">Reference proteome</keyword>
<gene>
    <name evidence="1" type="ORF">GCM10007940_13010</name>
</gene>
<organism evidence="1 2">
    <name type="scientific">Portibacter lacus</name>
    <dbReference type="NCBI Taxonomy" id="1099794"/>
    <lineage>
        <taxon>Bacteria</taxon>
        <taxon>Pseudomonadati</taxon>
        <taxon>Bacteroidota</taxon>
        <taxon>Saprospiria</taxon>
        <taxon>Saprospirales</taxon>
        <taxon>Haliscomenobacteraceae</taxon>
        <taxon>Portibacter</taxon>
    </lineage>
</organism>